<dbReference type="GeneID" id="27698477"/>
<sequence length="121" mass="13370">MGCICSKKNIVEDTPAPRPVNTPSQSTSSNQHTSPDRTKAPEMWRDYSPSSDQAYWRAVRLYLDLSSETSLNRDYHRAVRAALDLSSDAVQPHTATVRVPNSSHNPRETSSSLTNPTPDSA</sequence>
<accession>A0A0D2HLN8</accession>
<evidence type="ECO:0000313" key="3">
    <source>
        <dbReference type="Proteomes" id="UP000053789"/>
    </source>
</evidence>
<feature type="region of interest" description="Disordered" evidence="1">
    <location>
        <begin position="1"/>
        <end position="49"/>
    </location>
</feature>
<dbReference type="HOGENOM" id="CLU_2037810_0_0_1"/>
<proteinExistence type="predicted"/>
<feature type="compositionally biased region" description="Basic and acidic residues" evidence="1">
    <location>
        <begin position="34"/>
        <end position="45"/>
    </location>
</feature>
<name>A0A0D2HLN8_CLAB1</name>
<dbReference type="Proteomes" id="UP000053789">
    <property type="component" value="Unassembled WGS sequence"/>
</dbReference>
<gene>
    <name evidence="2" type="ORF">Z519_05549</name>
</gene>
<evidence type="ECO:0000256" key="1">
    <source>
        <dbReference type="SAM" id="MobiDB-lite"/>
    </source>
</evidence>
<evidence type="ECO:0000313" key="2">
    <source>
        <dbReference type="EMBL" id="KIW94233.1"/>
    </source>
</evidence>
<dbReference type="RefSeq" id="XP_016620902.1">
    <property type="nucleotide sequence ID" value="XM_016763289.1"/>
</dbReference>
<keyword evidence="3" id="KW-1185">Reference proteome</keyword>
<feature type="compositionally biased region" description="Polar residues" evidence="1">
    <location>
        <begin position="99"/>
        <end position="121"/>
    </location>
</feature>
<dbReference type="AlphaFoldDB" id="A0A0D2HLN8"/>
<dbReference type="EMBL" id="KN846986">
    <property type="protein sequence ID" value="KIW94233.1"/>
    <property type="molecule type" value="Genomic_DNA"/>
</dbReference>
<organism evidence="2 3">
    <name type="scientific">Cladophialophora bantiana (strain ATCC 10958 / CBS 173.52 / CDC B-1940 / NIH 8579)</name>
    <name type="common">Xylohypha bantiana</name>
    <dbReference type="NCBI Taxonomy" id="1442370"/>
    <lineage>
        <taxon>Eukaryota</taxon>
        <taxon>Fungi</taxon>
        <taxon>Dikarya</taxon>
        <taxon>Ascomycota</taxon>
        <taxon>Pezizomycotina</taxon>
        <taxon>Eurotiomycetes</taxon>
        <taxon>Chaetothyriomycetidae</taxon>
        <taxon>Chaetothyriales</taxon>
        <taxon>Herpotrichiellaceae</taxon>
        <taxon>Cladophialophora</taxon>
    </lineage>
</organism>
<feature type="region of interest" description="Disordered" evidence="1">
    <location>
        <begin position="84"/>
        <end position="121"/>
    </location>
</feature>
<dbReference type="VEuPathDB" id="FungiDB:Z519_05549"/>
<feature type="compositionally biased region" description="Polar residues" evidence="1">
    <location>
        <begin position="21"/>
        <end position="33"/>
    </location>
</feature>
<reference evidence="2" key="1">
    <citation type="submission" date="2015-01" db="EMBL/GenBank/DDBJ databases">
        <title>The Genome Sequence of Cladophialophora bantiana CBS 173.52.</title>
        <authorList>
            <consortium name="The Broad Institute Genomics Platform"/>
            <person name="Cuomo C."/>
            <person name="de Hoog S."/>
            <person name="Gorbushina A."/>
            <person name="Stielow B."/>
            <person name="Teixiera M."/>
            <person name="Abouelleil A."/>
            <person name="Chapman S.B."/>
            <person name="Priest M."/>
            <person name="Young S.K."/>
            <person name="Wortman J."/>
            <person name="Nusbaum C."/>
            <person name="Birren B."/>
        </authorList>
    </citation>
    <scope>NUCLEOTIDE SEQUENCE [LARGE SCALE GENOMIC DNA]</scope>
    <source>
        <strain evidence="2">CBS 173.52</strain>
    </source>
</reference>
<protein>
    <submittedName>
        <fullName evidence="2">Uncharacterized protein</fullName>
    </submittedName>
</protein>